<protein>
    <submittedName>
        <fullName evidence="2">CoA-transferase family III</fullName>
    </submittedName>
</protein>
<dbReference type="SUPFAM" id="SSF89796">
    <property type="entry name" value="CoA-transferase family III (CaiB/BaiF)"/>
    <property type="match status" value="2"/>
</dbReference>
<dbReference type="PANTHER" id="PTHR48228:SF4">
    <property type="entry name" value="BLR3030 PROTEIN"/>
    <property type="match status" value="1"/>
</dbReference>
<dbReference type="Proteomes" id="UP000193244">
    <property type="component" value="Unassembled WGS sequence"/>
</dbReference>
<reference evidence="3" key="1">
    <citation type="submission" date="2017-04" db="EMBL/GenBank/DDBJ databases">
        <authorList>
            <person name="Varghese N."/>
            <person name="Submissions S."/>
        </authorList>
    </citation>
    <scope>NUCLEOTIDE SEQUENCE [LARGE SCALE GENOMIC DNA]</scope>
    <source>
        <strain evidence="3">VKM Ac-2510</strain>
    </source>
</reference>
<proteinExistence type="predicted"/>
<dbReference type="InterPro" id="IPR003673">
    <property type="entry name" value="CoA-Trfase_fam_III"/>
</dbReference>
<gene>
    <name evidence="2" type="ORF">SAMN06296010_1957</name>
</gene>
<dbReference type="InterPro" id="IPR023606">
    <property type="entry name" value="CoA-Trfase_III_dom_1_sf"/>
</dbReference>
<keyword evidence="2" id="KW-0808">Transferase</keyword>
<evidence type="ECO:0000313" key="2">
    <source>
        <dbReference type="EMBL" id="SMG34533.1"/>
    </source>
</evidence>
<organism evidence="2 3">
    <name type="scientific">Agreia pratensis</name>
    <dbReference type="NCBI Taxonomy" id="150121"/>
    <lineage>
        <taxon>Bacteria</taxon>
        <taxon>Bacillati</taxon>
        <taxon>Actinomycetota</taxon>
        <taxon>Actinomycetes</taxon>
        <taxon>Micrococcales</taxon>
        <taxon>Microbacteriaceae</taxon>
        <taxon>Agreia</taxon>
    </lineage>
</organism>
<dbReference type="STRING" id="150121.SAMN06296010_1957"/>
<dbReference type="OrthoDB" id="9058532at2"/>
<evidence type="ECO:0000313" key="3">
    <source>
        <dbReference type="Proteomes" id="UP000193244"/>
    </source>
</evidence>
<dbReference type="RefSeq" id="WP_085485438.1">
    <property type="nucleotide sequence ID" value="NZ_FXAY01000003.1"/>
</dbReference>
<dbReference type="Pfam" id="PF02515">
    <property type="entry name" value="CoA_transf_3"/>
    <property type="match status" value="1"/>
</dbReference>
<keyword evidence="3" id="KW-1185">Reference proteome</keyword>
<evidence type="ECO:0000256" key="1">
    <source>
        <dbReference type="SAM" id="MobiDB-lite"/>
    </source>
</evidence>
<dbReference type="InterPro" id="IPR050509">
    <property type="entry name" value="CoA-transferase_III"/>
</dbReference>
<dbReference type="PANTHER" id="PTHR48228">
    <property type="entry name" value="SUCCINYL-COA--D-CITRAMALATE COA-TRANSFERASE"/>
    <property type="match status" value="1"/>
</dbReference>
<dbReference type="Gene3D" id="3.40.50.10540">
    <property type="entry name" value="Crotonobetainyl-coa:carnitine coa-transferase, domain 1"/>
    <property type="match status" value="1"/>
</dbReference>
<feature type="region of interest" description="Disordered" evidence="1">
    <location>
        <begin position="171"/>
        <end position="191"/>
    </location>
</feature>
<name>A0A1X7K2L2_9MICO</name>
<dbReference type="AlphaFoldDB" id="A0A1X7K2L2"/>
<sequence>MTRIESLAHTDDPLVGMPDMARLRRLLPSNLDVAGLASRSVADFVGSVNEYLVASGGSPRNWALDADRIAAAYGSDRLLRLHGEPVQMFAELSGFFRTRDGWIRTHANYPHHRLGLCLATGLDDTATAADFAARVATLDARAIEEAAWRVGALAVRVREPAEWEPPAGVVHDETLGASRATPRRPPSESDPPLAGIRVLDLTRVIAGPVATRSLALLGADVLRVDPPAMPEIALQHVDTGQGKRSTFVDGASLSGRATLDALLAEADVLVSGYRPGAIEALGLKLPPGIVHATVNAWGDVDTWSERRGFDSLVQAVTGISRMESQPSESDDPRPGALPVQALDHSAGYQLAAAVVRALGSQFESPVGHRISVSLAGVAAELLAGDHVTRSTERIPLPDSLVVTHGEYTTARPALAEFADYAFPAHPLGADPATWE</sequence>
<dbReference type="EMBL" id="FXAY01000003">
    <property type="protein sequence ID" value="SMG34533.1"/>
    <property type="molecule type" value="Genomic_DNA"/>
</dbReference>
<accession>A0A1X7K2L2</accession>
<dbReference type="GO" id="GO:0016740">
    <property type="term" value="F:transferase activity"/>
    <property type="evidence" value="ECO:0007669"/>
    <property type="project" value="UniProtKB-KW"/>
</dbReference>